<dbReference type="GO" id="GO:0003677">
    <property type="term" value="F:DNA binding"/>
    <property type="evidence" value="ECO:0007669"/>
    <property type="project" value="UniProtKB-KW"/>
</dbReference>
<comment type="caution">
    <text evidence="2">The sequence shown here is derived from an EMBL/GenBank/DDBJ whole genome shotgun (WGS) entry which is preliminary data.</text>
</comment>
<dbReference type="InterPro" id="IPR010093">
    <property type="entry name" value="SinI_DNA-bd"/>
</dbReference>
<dbReference type="Pfam" id="PF12728">
    <property type="entry name" value="HTH_17"/>
    <property type="match status" value="1"/>
</dbReference>
<evidence type="ECO:0000313" key="3">
    <source>
        <dbReference type="Proteomes" id="UP000598297"/>
    </source>
</evidence>
<keyword evidence="3" id="KW-1185">Reference proteome</keyword>
<feature type="domain" description="Helix-turn-helix" evidence="1">
    <location>
        <begin position="84"/>
        <end position="130"/>
    </location>
</feature>
<name>A0A964XNR6_9ACTN</name>
<dbReference type="Proteomes" id="UP000598297">
    <property type="component" value="Unassembled WGS sequence"/>
</dbReference>
<reference evidence="2" key="1">
    <citation type="submission" date="2020-01" db="EMBL/GenBank/DDBJ databases">
        <title>Whole-genome analyses of novel actinobacteria.</title>
        <authorList>
            <person name="Sahin N."/>
        </authorList>
    </citation>
    <scope>NUCLEOTIDE SEQUENCE</scope>
    <source>
        <strain evidence="2">YC537</strain>
    </source>
</reference>
<keyword evidence="2" id="KW-0238">DNA-binding</keyword>
<sequence>MATAVVHRHEPHGGDEAEAAAQALRQVKHYLSEHADDDAVRARVEAEPDAELLLPRGAVELLATVLAHMAAGRAVAVVPAHAELTTQQAADLLNVSRPYLIGLLQSGEIEYRSVGKHRRIKAESLLAYRRGDDRARREAADELTALNQEMGLL</sequence>
<dbReference type="EMBL" id="JAAAHS010000222">
    <property type="protein sequence ID" value="NBE54471.1"/>
    <property type="molecule type" value="Genomic_DNA"/>
</dbReference>
<protein>
    <submittedName>
        <fullName evidence="2">Excisionase family DNA-binding protein</fullName>
    </submittedName>
</protein>
<evidence type="ECO:0000313" key="2">
    <source>
        <dbReference type="EMBL" id="NBE54471.1"/>
    </source>
</evidence>
<evidence type="ECO:0000259" key="1">
    <source>
        <dbReference type="Pfam" id="PF12728"/>
    </source>
</evidence>
<dbReference type="InterPro" id="IPR041657">
    <property type="entry name" value="HTH_17"/>
</dbReference>
<proteinExistence type="predicted"/>
<dbReference type="RefSeq" id="WP_161701301.1">
    <property type="nucleotide sequence ID" value="NZ_JAAAHS010000222.1"/>
</dbReference>
<organism evidence="2 3">
    <name type="scientific">Streptomyces boluensis</name>
    <dbReference type="NCBI Taxonomy" id="1775135"/>
    <lineage>
        <taxon>Bacteria</taxon>
        <taxon>Bacillati</taxon>
        <taxon>Actinomycetota</taxon>
        <taxon>Actinomycetes</taxon>
        <taxon>Kitasatosporales</taxon>
        <taxon>Streptomycetaceae</taxon>
        <taxon>Streptomyces</taxon>
    </lineage>
</organism>
<accession>A0A964XNR6</accession>
<dbReference type="AlphaFoldDB" id="A0A964XNR6"/>
<gene>
    <name evidence="2" type="ORF">GUY60_24245</name>
</gene>
<dbReference type="OrthoDB" id="26212at2"/>
<dbReference type="NCBIfam" id="TIGR01764">
    <property type="entry name" value="excise"/>
    <property type="match status" value="1"/>
</dbReference>